<dbReference type="EMBL" id="JAPQKL010000008">
    <property type="protein sequence ID" value="KAJ5120925.1"/>
    <property type="molecule type" value="Genomic_DNA"/>
</dbReference>
<name>A0A9W9GIK2_9EURO</name>
<dbReference type="GeneID" id="81410227"/>
<dbReference type="Proteomes" id="UP001149079">
    <property type="component" value="Unassembled WGS sequence"/>
</dbReference>
<organism evidence="1 2">
    <name type="scientific">Penicillium bovifimosum</name>
    <dbReference type="NCBI Taxonomy" id="126998"/>
    <lineage>
        <taxon>Eukaryota</taxon>
        <taxon>Fungi</taxon>
        <taxon>Dikarya</taxon>
        <taxon>Ascomycota</taxon>
        <taxon>Pezizomycotina</taxon>
        <taxon>Eurotiomycetes</taxon>
        <taxon>Eurotiomycetidae</taxon>
        <taxon>Eurotiales</taxon>
        <taxon>Aspergillaceae</taxon>
        <taxon>Penicillium</taxon>
    </lineage>
</organism>
<dbReference type="RefSeq" id="XP_056517429.1">
    <property type="nucleotide sequence ID" value="XM_056671056.1"/>
</dbReference>
<dbReference type="AlphaFoldDB" id="A0A9W9GIK2"/>
<accession>A0A9W9GIK2</accession>
<dbReference type="OrthoDB" id="5371510at2759"/>
<protein>
    <submittedName>
        <fullName evidence="1">Uncharacterized protein</fullName>
    </submittedName>
</protein>
<reference evidence="1" key="2">
    <citation type="journal article" date="2023" name="IMA Fungus">
        <title>Comparative genomic study of the Penicillium genus elucidates a diverse pangenome and 15 lateral gene transfer events.</title>
        <authorList>
            <person name="Petersen C."/>
            <person name="Sorensen T."/>
            <person name="Nielsen M.R."/>
            <person name="Sondergaard T.E."/>
            <person name="Sorensen J.L."/>
            <person name="Fitzpatrick D.A."/>
            <person name="Frisvad J.C."/>
            <person name="Nielsen K.L."/>
        </authorList>
    </citation>
    <scope>NUCLEOTIDE SEQUENCE</scope>
    <source>
        <strain evidence="1">IBT 22155</strain>
    </source>
</reference>
<evidence type="ECO:0000313" key="2">
    <source>
        <dbReference type="Proteomes" id="UP001149079"/>
    </source>
</evidence>
<keyword evidence="2" id="KW-1185">Reference proteome</keyword>
<comment type="caution">
    <text evidence="1">The sequence shown here is derived from an EMBL/GenBank/DDBJ whole genome shotgun (WGS) entry which is preliminary data.</text>
</comment>
<reference evidence="1" key="1">
    <citation type="submission" date="2022-11" db="EMBL/GenBank/DDBJ databases">
        <authorList>
            <person name="Petersen C."/>
        </authorList>
    </citation>
    <scope>NUCLEOTIDE SEQUENCE</scope>
    <source>
        <strain evidence="1">IBT 22155</strain>
    </source>
</reference>
<gene>
    <name evidence="1" type="ORF">N7515_010313</name>
</gene>
<proteinExistence type="predicted"/>
<sequence length="845" mass="94117">MESTCPSKLTIQHATENLLLLQRNRQDGQQDGVSNDTASEPTTILDATYTFDDPTTKTTSPLALQNSNFGPASTPCLLLLHGADTLVFVDPPETVRAKLPPHISIVPHRVHSEKLLATGSAYFKRLFDPKIQTRVKKRRGLTGTLPDGVQYVLDLTPPMLDEDALIFVTQLSCPMSIRAWALQQSTWNLPLSCVGGQEDMEPSNVRLPTTLPDIAADTYIGPDEDSGNNPSECSTWLQDAVPPGIEEEQRLPLEYSASRHCEGVEHILHVLEGLSPNLATPCKLWTFFALAQIFDVASVPAICDRIASWFYELNNVRFIELHPDVTYRVACGIKSSSLCQDAFVELVGDEALLYLIRATPFKATASTQSLVQSRMRDILDDTEVQRIEYASKSFGDYVVRCFLHLAGSEMPWLADIPEFQKLTRHLQHYPEDQEFVLKFMLTLTDFIRDRIYGALCRARDTNRSFHVDPHLRRPESLYQRHPFDREIMLQRLIGKDFWTLLINLDLWRTEPPRTECHSSIADIGDGSLVFLDETAASIRHVSVTEFRHMRYQFNELVRMRAQELQEKEALVMQLAGRHVMMEVTTSPNAPLPQSFESSSKNGPFLNPIPTIPPKSTLPANLSARDFFSDSAFKIEVHSFIEKYALEMLQVPTTATIRHELTDTLTCLTYNEFQYLSLWAGGNDDGTGGVFTDLNIPSMDADGFSGPGPAVHTGSCTSTNESITELDPSDSWGTVRGASHNATYSHVSDLMSVTSTGSARAEIIYANDQSGIYMGEADYDDESTLDVALATGDEEYETQSNSTVTMDRASSILSSADPGDIGADQMADDSDDTEFEVVDAHDYMYA</sequence>
<evidence type="ECO:0000313" key="1">
    <source>
        <dbReference type="EMBL" id="KAJ5120925.1"/>
    </source>
</evidence>